<evidence type="ECO:0000313" key="10">
    <source>
        <dbReference type="EMBL" id="MBZ9569054.1"/>
    </source>
</evidence>
<feature type="transmembrane region" description="Helical" evidence="9">
    <location>
        <begin position="182"/>
        <end position="203"/>
    </location>
</feature>
<comment type="subcellular location">
    <subcellularLocation>
        <location evidence="1">Cell membrane</location>
        <topology evidence="1">Multi-pass membrane protein</topology>
    </subcellularLocation>
</comment>
<dbReference type="EMBL" id="JAGXFD010000002">
    <property type="protein sequence ID" value="MBZ9569054.1"/>
    <property type="molecule type" value="Genomic_DNA"/>
</dbReference>
<feature type="transmembrane region" description="Helical" evidence="9">
    <location>
        <begin position="261"/>
        <end position="281"/>
    </location>
</feature>
<proteinExistence type="inferred from homology"/>
<feature type="transmembrane region" description="Helical" evidence="9">
    <location>
        <begin position="448"/>
        <end position="467"/>
    </location>
</feature>
<keyword evidence="4" id="KW-1003">Cell membrane</keyword>
<keyword evidence="11" id="KW-1185">Reference proteome</keyword>
<dbReference type="Proteomes" id="UP001319883">
    <property type="component" value="Unassembled WGS sequence"/>
</dbReference>
<feature type="transmembrane region" description="Helical" evidence="9">
    <location>
        <begin position="12"/>
        <end position="30"/>
    </location>
</feature>
<keyword evidence="7 9" id="KW-0472">Membrane</keyword>
<name>A0ABS7X3L4_9GAMM</name>
<evidence type="ECO:0000256" key="3">
    <source>
        <dbReference type="ARBA" id="ARBA00022448"/>
    </source>
</evidence>
<evidence type="ECO:0000256" key="5">
    <source>
        <dbReference type="ARBA" id="ARBA00022692"/>
    </source>
</evidence>
<evidence type="ECO:0000256" key="9">
    <source>
        <dbReference type="SAM" id="Phobius"/>
    </source>
</evidence>
<dbReference type="RefSeq" id="WP_224421467.1">
    <property type="nucleotide sequence ID" value="NZ_JAGXFD010000002.1"/>
</dbReference>
<feature type="transmembrane region" description="Helical" evidence="9">
    <location>
        <begin position="400"/>
        <end position="421"/>
    </location>
</feature>
<dbReference type="InterPro" id="IPR000060">
    <property type="entry name" value="BCCT_transptr"/>
</dbReference>
<feature type="transmembrane region" description="Helical" evidence="9">
    <location>
        <begin position="223"/>
        <end position="249"/>
    </location>
</feature>
<comment type="similarity">
    <text evidence="2">Belongs to the BCCT transporter (TC 2.A.15) family.</text>
</comment>
<feature type="transmembrane region" description="Helical" evidence="9">
    <location>
        <begin position="318"/>
        <end position="336"/>
    </location>
</feature>
<dbReference type="PANTHER" id="PTHR30047:SF7">
    <property type="entry name" value="HIGH-AFFINITY CHOLINE TRANSPORT PROTEIN"/>
    <property type="match status" value="1"/>
</dbReference>
<evidence type="ECO:0000256" key="7">
    <source>
        <dbReference type="ARBA" id="ARBA00023136"/>
    </source>
</evidence>
<keyword evidence="5 9" id="KW-0812">Transmembrane</keyword>
<feature type="transmembrane region" description="Helical" evidence="9">
    <location>
        <begin position="479"/>
        <end position="501"/>
    </location>
</feature>
<evidence type="ECO:0000313" key="11">
    <source>
        <dbReference type="Proteomes" id="UP001319883"/>
    </source>
</evidence>
<protein>
    <submittedName>
        <fullName evidence="10">BCCT family transporter</fullName>
    </submittedName>
</protein>
<evidence type="ECO:0000256" key="6">
    <source>
        <dbReference type="ARBA" id="ARBA00022989"/>
    </source>
</evidence>
<keyword evidence="3" id="KW-0813">Transport</keyword>
<evidence type="ECO:0000256" key="4">
    <source>
        <dbReference type="ARBA" id="ARBA00022475"/>
    </source>
</evidence>
<gene>
    <name evidence="10" type="ORF">KGQ91_15400</name>
</gene>
<dbReference type="PROSITE" id="PS01303">
    <property type="entry name" value="BCCT"/>
    <property type="match status" value="1"/>
</dbReference>
<evidence type="ECO:0000256" key="2">
    <source>
        <dbReference type="ARBA" id="ARBA00005658"/>
    </source>
</evidence>
<feature type="transmembrane region" description="Helical" evidence="9">
    <location>
        <begin position="348"/>
        <end position="375"/>
    </location>
</feature>
<dbReference type="InterPro" id="IPR018093">
    <property type="entry name" value="BCCT_CS"/>
</dbReference>
<dbReference type="NCBIfam" id="TIGR00842">
    <property type="entry name" value="bcct"/>
    <property type="match status" value="1"/>
</dbReference>
<reference evidence="10 11" key="1">
    <citation type="submission" date="2021-05" db="EMBL/GenBank/DDBJ databases">
        <title>Petroleum and Energy Research Collection (APPE): ex situ preservation of microbial diversity associated with the oil industry and exploitation of its biotechnological potential.</title>
        <authorList>
            <person name="Paixao C.T.M."/>
            <person name="Gomes M.B."/>
            <person name="Oliveira V.M."/>
        </authorList>
    </citation>
    <scope>NUCLEOTIDE SEQUENCE [LARGE SCALE GENOMIC DNA]</scope>
    <source>
        <strain evidence="10 11">LIT2</strain>
    </source>
</reference>
<feature type="region of interest" description="Disordered" evidence="8">
    <location>
        <begin position="510"/>
        <end position="544"/>
    </location>
</feature>
<feature type="transmembrane region" description="Helical" evidence="9">
    <location>
        <begin position="90"/>
        <end position="111"/>
    </location>
</feature>
<sequence length="544" mass="59134">MKDYLQKHTNPPVFFISAFIVLTFVIWGIVAPAQLGAVAGDINTWIAQTFGWWYMLVVTLFLIFVLVLMFSRWGQIKLGPDDSEPEWSTWSWFSMLFTAGMGIGLVFYGVAEPIFHFNSPPVGEGGTGQAALKAMGITLFHWGLHPWAVYIVIGLSLGYFCYRRDLPMRPASALYPLIGKGIYGPVGHAIDILAVFGTLFGLATSLGLGATQINAGLNEVFGISIGATSQVIIIGVITAVAVTSVMLGVDAGIRRLSVINLYLAILLAVFVFVVGPTTFILEFMVNSTGYYVQHLPERSFEMYSFSQAGSDWLKSWTLFYWGWWISWSPFVGMFIARVSRGRTIRQFIAGTLLAPVGASIVWFAIFGGSAIRMILDDSSNPLASAGTTDAMFILLNQLPILPILSTLTALLAILVVALFFATSSDSGSLVVDMLTNGGDPHPVWQQRLFWAVLEGVVAAVLLASGWAASGEASAALQPLQTAAVTTGLPFSLVMIFMAWGLTRGLMQERVPGHPGRKARFPYPSQPPREEEMRKGSRSTGSSRA</sequence>
<feature type="transmembrane region" description="Helical" evidence="9">
    <location>
        <begin position="144"/>
        <end position="162"/>
    </location>
</feature>
<comment type="caution">
    <text evidence="10">The sequence shown here is derived from an EMBL/GenBank/DDBJ whole genome shotgun (WGS) entry which is preliminary data.</text>
</comment>
<evidence type="ECO:0000256" key="1">
    <source>
        <dbReference type="ARBA" id="ARBA00004651"/>
    </source>
</evidence>
<accession>A0ABS7X3L4</accession>
<feature type="transmembrane region" description="Helical" evidence="9">
    <location>
        <begin position="50"/>
        <end position="70"/>
    </location>
</feature>
<organism evidence="10 11">
    <name type="scientific">Modicisalibacter tunisiensis</name>
    <dbReference type="NCBI Taxonomy" id="390637"/>
    <lineage>
        <taxon>Bacteria</taxon>
        <taxon>Pseudomonadati</taxon>
        <taxon>Pseudomonadota</taxon>
        <taxon>Gammaproteobacteria</taxon>
        <taxon>Oceanospirillales</taxon>
        <taxon>Halomonadaceae</taxon>
        <taxon>Modicisalibacter</taxon>
    </lineage>
</organism>
<evidence type="ECO:0000256" key="8">
    <source>
        <dbReference type="SAM" id="MobiDB-lite"/>
    </source>
</evidence>
<keyword evidence="6 9" id="KW-1133">Transmembrane helix</keyword>
<dbReference type="PANTHER" id="PTHR30047">
    <property type="entry name" value="HIGH-AFFINITY CHOLINE TRANSPORT PROTEIN-RELATED"/>
    <property type="match status" value="1"/>
</dbReference>
<dbReference type="Pfam" id="PF02028">
    <property type="entry name" value="BCCT"/>
    <property type="match status" value="1"/>
</dbReference>